<feature type="transmembrane region" description="Helical" evidence="12">
    <location>
        <begin position="372"/>
        <end position="393"/>
    </location>
</feature>
<dbReference type="InterPro" id="IPR018490">
    <property type="entry name" value="cNMP-bd_dom_sf"/>
</dbReference>
<feature type="repeat" description="ANK" evidence="10">
    <location>
        <begin position="835"/>
        <end position="867"/>
    </location>
</feature>
<feature type="region of interest" description="Disordered" evidence="11">
    <location>
        <begin position="113"/>
        <end position="133"/>
    </location>
</feature>
<proteinExistence type="inferred from homology"/>
<evidence type="ECO:0000256" key="3">
    <source>
        <dbReference type="ARBA" id="ARBA00022448"/>
    </source>
</evidence>
<feature type="transmembrane region" description="Helical" evidence="12">
    <location>
        <begin position="399"/>
        <end position="425"/>
    </location>
</feature>
<dbReference type="SUPFAM" id="SSF48403">
    <property type="entry name" value="Ankyrin repeat"/>
    <property type="match status" value="1"/>
</dbReference>
<keyword evidence="5" id="KW-0630">Potassium</keyword>
<reference evidence="14 15" key="1">
    <citation type="journal article" date="2023" name="Commun. Biol.">
        <title>Reorganization of the ancestral sex-determining regions during the evolution of trioecy in Pleodorina starrii.</title>
        <authorList>
            <person name="Takahashi K."/>
            <person name="Suzuki S."/>
            <person name="Kawai-Toyooka H."/>
            <person name="Yamamoto K."/>
            <person name="Hamaji T."/>
            <person name="Ootsuki R."/>
            <person name="Yamaguchi H."/>
            <person name="Kawachi M."/>
            <person name="Higashiyama T."/>
            <person name="Nozaki H."/>
        </authorList>
    </citation>
    <scope>NUCLEOTIDE SEQUENCE [LARGE SCALE GENOMIC DNA]</scope>
    <source>
        <strain evidence="14 15">NIES-4479</strain>
    </source>
</reference>
<dbReference type="SUPFAM" id="SSF51206">
    <property type="entry name" value="cAMP-binding domain-like"/>
    <property type="match status" value="1"/>
</dbReference>
<evidence type="ECO:0000256" key="4">
    <source>
        <dbReference type="ARBA" id="ARBA00022692"/>
    </source>
</evidence>
<organism evidence="14 15">
    <name type="scientific">Pleodorina starrii</name>
    <dbReference type="NCBI Taxonomy" id="330485"/>
    <lineage>
        <taxon>Eukaryota</taxon>
        <taxon>Viridiplantae</taxon>
        <taxon>Chlorophyta</taxon>
        <taxon>core chlorophytes</taxon>
        <taxon>Chlorophyceae</taxon>
        <taxon>CS clade</taxon>
        <taxon>Chlamydomonadales</taxon>
        <taxon>Volvocaceae</taxon>
        <taxon>Pleodorina</taxon>
    </lineage>
</organism>
<dbReference type="InterPro" id="IPR014710">
    <property type="entry name" value="RmlC-like_jellyroll"/>
</dbReference>
<dbReference type="GO" id="GO:0005249">
    <property type="term" value="F:voltage-gated potassium channel activity"/>
    <property type="evidence" value="ECO:0007669"/>
    <property type="project" value="InterPro"/>
</dbReference>
<keyword evidence="5" id="KW-0633">Potassium transport</keyword>
<feature type="compositionally biased region" description="Polar residues" evidence="11">
    <location>
        <begin position="1566"/>
        <end position="1578"/>
    </location>
</feature>
<dbReference type="InterPro" id="IPR000595">
    <property type="entry name" value="cNMP-bd_dom"/>
</dbReference>
<dbReference type="GO" id="GO:0034702">
    <property type="term" value="C:monoatomic ion channel complex"/>
    <property type="evidence" value="ECO:0007669"/>
    <property type="project" value="UniProtKB-KW"/>
</dbReference>
<dbReference type="OrthoDB" id="2012993at2759"/>
<evidence type="ECO:0000256" key="2">
    <source>
        <dbReference type="ARBA" id="ARBA00007929"/>
    </source>
</evidence>
<dbReference type="PROSITE" id="PS50088">
    <property type="entry name" value="ANK_REPEAT"/>
    <property type="match status" value="3"/>
</dbReference>
<keyword evidence="5" id="KW-0631">Potassium channel</keyword>
<dbReference type="EMBL" id="BRXU01000018">
    <property type="protein sequence ID" value="GLC57333.1"/>
    <property type="molecule type" value="Genomic_DNA"/>
</dbReference>
<evidence type="ECO:0000256" key="6">
    <source>
        <dbReference type="ARBA" id="ARBA00022882"/>
    </source>
</evidence>
<comment type="subcellular location">
    <subcellularLocation>
        <location evidence="1">Membrane</location>
        <topology evidence="1">Multi-pass membrane protein</topology>
    </subcellularLocation>
</comment>
<evidence type="ECO:0000313" key="15">
    <source>
        <dbReference type="Proteomes" id="UP001165080"/>
    </source>
</evidence>
<dbReference type="PANTHER" id="PTHR45743">
    <property type="entry name" value="POTASSIUM CHANNEL AKT1"/>
    <property type="match status" value="1"/>
</dbReference>
<dbReference type="Gene3D" id="1.25.40.20">
    <property type="entry name" value="Ankyrin repeat-containing domain"/>
    <property type="match status" value="4"/>
</dbReference>
<dbReference type="Gene3D" id="2.60.120.10">
    <property type="entry name" value="Jelly Rolls"/>
    <property type="match status" value="1"/>
</dbReference>
<feature type="transmembrane region" description="Helical" evidence="12">
    <location>
        <begin position="209"/>
        <end position="227"/>
    </location>
</feature>
<protein>
    <recommendedName>
        <fullName evidence="13">Cyclic nucleotide-binding domain-containing protein</fullName>
    </recommendedName>
</protein>
<name>A0A9W6BSM3_9CHLO</name>
<dbReference type="PROSITE" id="PS50297">
    <property type="entry name" value="ANK_REP_REGION"/>
    <property type="match status" value="3"/>
</dbReference>
<dbReference type="Gene3D" id="1.10.287.70">
    <property type="match status" value="1"/>
</dbReference>
<gene>
    <name evidence="14" type="primary">PLEST007937</name>
    <name evidence="14" type="ORF">PLESTB_001212900</name>
</gene>
<dbReference type="Pfam" id="PF00520">
    <property type="entry name" value="Ion_trans"/>
    <property type="match status" value="1"/>
</dbReference>
<keyword evidence="10" id="KW-0040">ANK repeat</keyword>
<dbReference type="Proteomes" id="UP001165080">
    <property type="component" value="Unassembled WGS sequence"/>
</dbReference>
<evidence type="ECO:0000256" key="10">
    <source>
        <dbReference type="PROSITE-ProRule" id="PRU00023"/>
    </source>
</evidence>
<dbReference type="InterPro" id="IPR045319">
    <property type="entry name" value="KAT/AKT"/>
</dbReference>
<evidence type="ECO:0000313" key="14">
    <source>
        <dbReference type="EMBL" id="GLC57333.1"/>
    </source>
</evidence>
<evidence type="ECO:0000256" key="7">
    <source>
        <dbReference type="ARBA" id="ARBA00022989"/>
    </source>
</evidence>
<feature type="region of interest" description="Disordered" evidence="11">
    <location>
        <begin position="567"/>
        <end position="604"/>
    </location>
</feature>
<feature type="compositionally biased region" description="Low complexity" evidence="11">
    <location>
        <begin position="1403"/>
        <end position="1417"/>
    </location>
</feature>
<keyword evidence="7 12" id="KW-1133">Transmembrane helix</keyword>
<keyword evidence="8" id="KW-0406">Ion transport</keyword>
<evidence type="ECO:0000256" key="12">
    <source>
        <dbReference type="SAM" id="Phobius"/>
    </source>
</evidence>
<keyword evidence="15" id="KW-1185">Reference proteome</keyword>
<dbReference type="InterPro" id="IPR036770">
    <property type="entry name" value="Ankyrin_rpt-contain_sf"/>
</dbReference>
<keyword evidence="9 12" id="KW-0472">Membrane</keyword>
<feature type="compositionally biased region" description="Polar residues" evidence="11">
    <location>
        <begin position="74"/>
        <end position="83"/>
    </location>
</feature>
<keyword evidence="6" id="KW-0851">Voltage-gated channel</keyword>
<comment type="similarity">
    <text evidence="2">Belongs to the potassium channel family. Plant (TC 1.A.1.4) subfamily.</text>
</comment>
<sequence length="1701" mass="177935">MQLPARTSSFGGGNGKIIKGNVVVPVVSSDGQLDAAEGGASPFGLGSTQQNERLARKSFRSSSGENELPPDSFSPDTSVTRTKSGFGDASISYEKQQERLAAQLAAKQLRRPSQLQQSLRMAEGDTPGDEDEIGPWGLLKKDLQQQTWRSRIKQRLQKLSHMLLIRPGNPRLQHWFYLCVLMALLSGWEVPFHFAFLEPGGLLWPYDDWVAIIEYVSTAVFFVDFLMKFSLMYIDTQSGALVGNRRKIAWRYITSWQFYMDLLGWFPADWICIDTAAALGASNRTLIGLAWIKMVTLARMYRVFELFADLDYRMVLSQGTLMLTRNYTYVFFTTHWAACILYHVAAHQSFSPGSWVGRNAERFIGRPVHEKYLLSLYFSVSAFTGLGDAALFATTVPEAAFMIAYLLFNLFLGAYILGTVTMLVVKGDERSKAFRERMTNLNEFSKNNDLPERLQSAMAEHLEVTFNTEQIDDEHVLGIYPTTIRRKVLRHLYLHPVRNCYLFRGCKQRFLDALLTAARVELFMPGVQLMIEGDNVTELNIIVSGEVLVAEAGINLSAAFSQFTATATDPSTNRGRRSATGAEGGSVSGAAAGGGGGGGGGSMVMRRAASLGRTSSMGRNTSVGRTSSVSGSIKDFLIDGANGFMEMATGKKVMTRSSGDALAEVPFFTDVPSNETIMSHSVVRVLSIPKAAWEELMEQFPQQARLVLSNLQVHTETALSKELGEAAEVAGLSEEQLRTALQHGKSPHQGGKAAALFKQAEEDAAGMPDLTELLPQTTIDFLHRLDDVRAIVRAHVRKVDQLRTFEFLGCASDGDIEALRTMLNQGMNPNSADYDGRTGLMLAASGGHEAVVRLLLDSGAKSDQLDAFGNSAMCEAVKNAHDEVIDVLLSYGATLAMDAMGVASSMCTAVFEGDLVKLRRLLRSGAPPDACDYDKRSALHIAGAEGNLAAVKLLVEEGGADPNFQDRWGNTALDEARRVGATPVVAYLEGLLGANQLVGSGVRYRQQVAQDFLSACGTGDVGRVRYITHNSHPGCIFTGLVLAASKGFKDVAELLLSWVPSDLLSSEGHMALVEAARSGHSSVVAALRSNGLALTDPRDAVLLGHVRAAVAGGDLKAVAALLAAGVDVRASDGSGLLHAAASTGSLELVRRLVEEGGMRPNAEDPAGKTPAAVAEAAKLTVVADYLRWAANTLATASASASASGPPSAATRSLATAAVSRYGELVDYTSLELHGDEMSHGVTAPDTLSATDDDDAPPPTLLARMGSFSSVASSRRLTALGSISRIGSFGRQASLPRNNALWKLSSMARMAAPSQIGDLEALRPPSTHAHTRQHPGQQSIGQCSTTGNAPPPPGPMGQQPRPPRARRVSLTNFLTGHRVDGITTPPDIEVDLAAFLAGAGPGPGSSASPAGPSSGGSAMRRGSVSGLTAFAAGGGGASSRHRPSALSLGSASVAAGGGLAAAAAAATAGLSGEVAGLTNVGSGSTAAAAAAASTLQGSFLTGPEGRFSLHLQPGAGGLRQHSFGRAGCSTPPPPAVAVAGAHAASPQSLAAAAAATAAAVGGGQPSFMPSTPAEGSTTEGGDAARAAMQTGDNRGGRGGGGGGGAAADIVSVLDVRDDALESFLQVAPSAFSASLAAAAAVPSSELGRSGASVTAGGGGGGSGPLGESGTEGSISVYGGLADGAWSHRTLEKRLSALMPPER</sequence>
<feature type="compositionally biased region" description="Gly residues" evidence="11">
    <location>
        <begin position="1654"/>
        <end position="1665"/>
    </location>
</feature>
<dbReference type="SMART" id="SM00248">
    <property type="entry name" value="ANK"/>
    <property type="match status" value="8"/>
</dbReference>
<feature type="region of interest" description="Disordered" evidence="11">
    <location>
        <begin position="1399"/>
        <end position="1420"/>
    </location>
</feature>
<feature type="compositionally biased region" description="Gly residues" evidence="11">
    <location>
        <begin position="582"/>
        <end position="602"/>
    </location>
</feature>
<evidence type="ECO:0000256" key="5">
    <source>
        <dbReference type="ARBA" id="ARBA00022826"/>
    </source>
</evidence>
<feature type="transmembrane region" description="Helical" evidence="12">
    <location>
        <begin position="175"/>
        <end position="197"/>
    </location>
</feature>
<feature type="region of interest" description="Disordered" evidence="11">
    <location>
        <begin position="1560"/>
        <end position="1603"/>
    </location>
</feature>
<evidence type="ECO:0000256" key="8">
    <source>
        <dbReference type="ARBA" id="ARBA00023065"/>
    </source>
</evidence>
<dbReference type="PANTHER" id="PTHR45743:SF2">
    <property type="entry name" value="POTASSIUM CHANNEL AKT1"/>
    <property type="match status" value="1"/>
</dbReference>
<comment type="caution">
    <text evidence="14">The sequence shown here is derived from an EMBL/GenBank/DDBJ whole genome shotgun (WGS) entry which is preliminary data.</text>
</comment>
<feature type="region of interest" description="Disordered" evidence="11">
    <location>
        <begin position="1319"/>
        <end position="1364"/>
    </location>
</feature>
<dbReference type="InterPro" id="IPR005821">
    <property type="entry name" value="Ion_trans_dom"/>
</dbReference>
<dbReference type="Gene3D" id="1.10.287.630">
    <property type="entry name" value="Helix hairpin bin"/>
    <property type="match status" value="1"/>
</dbReference>
<evidence type="ECO:0000256" key="11">
    <source>
        <dbReference type="SAM" id="MobiDB-lite"/>
    </source>
</evidence>
<feature type="compositionally biased region" description="Polar residues" evidence="11">
    <location>
        <begin position="1333"/>
        <end position="1347"/>
    </location>
</feature>
<dbReference type="Pfam" id="PF12796">
    <property type="entry name" value="Ank_2"/>
    <property type="match status" value="3"/>
</dbReference>
<feature type="region of interest" description="Disordered" evidence="11">
    <location>
        <begin position="38"/>
        <end position="85"/>
    </location>
</feature>
<feature type="region of interest" description="Disordered" evidence="11">
    <location>
        <begin position="1645"/>
        <end position="1672"/>
    </location>
</feature>
<feature type="repeat" description="ANK" evidence="10">
    <location>
        <begin position="934"/>
        <end position="967"/>
    </location>
</feature>
<feature type="repeat" description="ANK" evidence="10">
    <location>
        <begin position="1132"/>
        <end position="1156"/>
    </location>
</feature>
<accession>A0A9W6BSM3</accession>
<evidence type="ECO:0000256" key="9">
    <source>
        <dbReference type="ARBA" id="ARBA00023136"/>
    </source>
</evidence>
<feature type="domain" description="Cyclic nucleotide-binding" evidence="13">
    <location>
        <begin position="502"/>
        <end position="549"/>
    </location>
</feature>
<keyword evidence="3" id="KW-0813">Transport</keyword>
<evidence type="ECO:0000256" key="1">
    <source>
        <dbReference type="ARBA" id="ARBA00004141"/>
    </source>
</evidence>
<dbReference type="SUPFAM" id="SSF81324">
    <property type="entry name" value="Voltage-gated potassium channels"/>
    <property type="match status" value="1"/>
</dbReference>
<dbReference type="PROSITE" id="PS50042">
    <property type="entry name" value="CNMP_BINDING_3"/>
    <property type="match status" value="2"/>
</dbReference>
<keyword evidence="6" id="KW-0407">Ion channel</keyword>
<evidence type="ECO:0000259" key="13">
    <source>
        <dbReference type="PROSITE" id="PS50042"/>
    </source>
</evidence>
<keyword evidence="4 12" id="KW-0812">Transmembrane</keyword>
<feature type="region of interest" description="Disordered" evidence="11">
    <location>
        <begin position="1236"/>
        <end position="1258"/>
    </location>
</feature>
<feature type="domain" description="Cyclic nucleotide-binding" evidence="13">
    <location>
        <begin position="642"/>
        <end position="714"/>
    </location>
</feature>
<dbReference type="InterPro" id="IPR002110">
    <property type="entry name" value="Ankyrin_rpt"/>
</dbReference>